<organism evidence="1 2">
    <name type="scientific">Zalaria obscura</name>
    <dbReference type="NCBI Taxonomy" id="2024903"/>
    <lineage>
        <taxon>Eukaryota</taxon>
        <taxon>Fungi</taxon>
        <taxon>Dikarya</taxon>
        <taxon>Ascomycota</taxon>
        <taxon>Pezizomycotina</taxon>
        <taxon>Dothideomycetes</taxon>
        <taxon>Dothideomycetidae</taxon>
        <taxon>Dothideales</taxon>
        <taxon>Zalariaceae</taxon>
        <taxon>Zalaria</taxon>
    </lineage>
</organism>
<protein>
    <submittedName>
        <fullName evidence="1">Uncharacterized protein</fullName>
    </submittedName>
</protein>
<comment type="caution">
    <text evidence="1">The sequence shown here is derived from an EMBL/GenBank/DDBJ whole genome shotgun (WGS) entry which is preliminary data.</text>
</comment>
<name>A0ACC3SGQ1_9PEZI</name>
<dbReference type="Proteomes" id="UP001320706">
    <property type="component" value="Unassembled WGS sequence"/>
</dbReference>
<evidence type="ECO:0000313" key="2">
    <source>
        <dbReference type="Proteomes" id="UP001320706"/>
    </source>
</evidence>
<keyword evidence="2" id="KW-1185">Reference proteome</keyword>
<evidence type="ECO:0000313" key="1">
    <source>
        <dbReference type="EMBL" id="KAK8212847.1"/>
    </source>
</evidence>
<dbReference type="EMBL" id="JAMKPW020000012">
    <property type="protein sequence ID" value="KAK8212847.1"/>
    <property type="molecule type" value="Genomic_DNA"/>
</dbReference>
<accession>A0ACC3SGQ1</accession>
<gene>
    <name evidence="1" type="ORF">M8818_003012</name>
</gene>
<proteinExistence type="predicted"/>
<sequence>MRLLCRGIAAGKELPAQISVQLKKSNDDERGRFLGSGRRGAQRSVPGRAAEDALAVIRWRLQLNCQSFGRSVVSVGVRRFHGGYYRLDYREH</sequence>
<reference evidence="1" key="1">
    <citation type="submission" date="2024-02" db="EMBL/GenBank/DDBJ databases">
        <title>Metagenome Assembled Genome of Zalaria obscura JY119.</title>
        <authorList>
            <person name="Vighnesh L."/>
            <person name="Jagadeeshwari U."/>
            <person name="Venkata Ramana C."/>
            <person name="Sasikala C."/>
        </authorList>
    </citation>
    <scope>NUCLEOTIDE SEQUENCE</scope>
    <source>
        <strain evidence="1">JY119</strain>
    </source>
</reference>